<name>A0A5N7D088_9EURO</name>
<evidence type="ECO:0000313" key="1">
    <source>
        <dbReference type="EMBL" id="KAE8399258.1"/>
    </source>
</evidence>
<dbReference type="GeneID" id="43675788"/>
<protein>
    <submittedName>
        <fullName evidence="1">Uncharacterized protein</fullName>
    </submittedName>
</protein>
<evidence type="ECO:0000313" key="2">
    <source>
        <dbReference type="Proteomes" id="UP000325579"/>
    </source>
</evidence>
<reference evidence="1 2" key="1">
    <citation type="submission" date="2019-04" db="EMBL/GenBank/DDBJ databases">
        <authorList>
            <consortium name="DOE Joint Genome Institute"/>
            <person name="Mondo S."/>
            <person name="Kjaerbolling I."/>
            <person name="Vesth T."/>
            <person name="Frisvad J.C."/>
            <person name="Nybo J.L."/>
            <person name="Theobald S."/>
            <person name="Kildgaard S."/>
            <person name="Isbrandt T."/>
            <person name="Kuo A."/>
            <person name="Sato A."/>
            <person name="Lyhne E.K."/>
            <person name="Kogle M.E."/>
            <person name="Wiebenga A."/>
            <person name="Kun R.S."/>
            <person name="Lubbers R.J."/>
            <person name="Makela M.R."/>
            <person name="Barry K."/>
            <person name="Chovatia M."/>
            <person name="Clum A."/>
            <person name="Daum C."/>
            <person name="Haridas S."/>
            <person name="He G."/>
            <person name="LaButti K."/>
            <person name="Lipzen A."/>
            <person name="Riley R."/>
            <person name="Salamov A."/>
            <person name="Simmons B.A."/>
            <person name="Magnuson J.K."/>
            <person name="Henrissat B."/>
            <person name="Mortensen U.H."/>
            <person name="Larsen T.O."/>
            <person name="Devries R.P."/>
            <person name="Grigoriev I.V."/>
            <person name="Machida M."/>
            <person name="Baker S.E."/>
            <person name="Andersen M.R."/>
            <person name="Cantor M.N."/>
            <person name="Hua S.X."/>
        </authorList>
    </citation>
    <scope>NUCLEOTIDE SEQUENCE [LARGE SCALE GENOMIC DNA]</scope>
    <source>
        <strain evidence="1 2">CBS 119388</strain>
    </source>
</reference>
<sequence length="76" mass="8198">MTRIWLSRSLHDCPDCDPGGSPIVRSPTYDMGHSLVLLIVLSTVFTRASTGLGLCCLVSRPGLNPPDLLSSRTMVL</sequence>
<dbReference type="EMBL" id="ML736837">
    <property type="protein sequence ID" value="KAE8399258.1"/>
    <property type="molecule type" value="Genomic_DNA"/>
</dbReference>
<accession>A0A5N7D088</accession>
<dbReference type="Proteomes" id="UP000325579">
    <property type="component" value="Unassembled WGS sequence"/>
</dbReference>
<proteinExistence type="predicted"/>
<keyword evidence="2" id="KW-1185">Reference proteome</keyword>
<organism evidence="1 2">
    <name type="scientific">Aspergillus pseudonomiae</name>
    <dbReference type="NCBI Taxonomy" id="1506151"/>
    <lineage>
        <taxon>Eukaryota</taxon>
        <taxon>Fungi</taxon>
        <taxon>Dikarya</taxon>
        <taxon>Ascomycota</taxon>
        <taxon>Pezizomycotina</taxon>
        <taxon>Eurotiomycetes</taxon>
        <taxon>Eurotiomycetidae</taxon>
        <taxon>Eurotiales</taxon>
        <taxon>Aspergillaceae</taxon>
        <taxon>Aspergillus</taxon>
        <taxon>Aspergillus subgen. Circumdati</taxon>
    </lineage>
</organism>
<dbReference type="RefSeq" id="XP_031936577.1">
    <property type="nucleotide sequence ID" value="XM_032091097.1"/>
</dbReference>
<dbReference type="AlphaFoldDB" id="A0A5N7D088"/>
<gene>
    <name evidence="1" type="ORF">BDV37DRAFT_7139</name>
</gene>